<gene>
    <name evidence="1" type="ORF">BDP55DRAFT_726200</name>
</gene>
<sequence>MSRHQSETLTTRDVRDPIPPEILQQTLSAPPFIPIPGLINIRDLGAVPGSGVRPGLVYRCGMLEAATQNPQALKWLAANVKHVFDVRTSAEREKHPDPEVNGVANTWLESAGVHSPPDLDDFVEAGGEVGLRKEYLKVLDLYGPIYRAILEHVRDRPEEPFLFHCTAGRDRTGVMAGLLQSLAGTAPEDVRFDYMLSRIGTEPARGRLLQQARAGGGSLAFEQHPGFYNLCSLRTSCWDAFVAALQEVHSGWEGYILTSLGFSTDDLARIKNNLRGDENSGLNFTA</sequence>
<evidence type="ECO:0000313" key="2">
    <source>
        <dbReference type="Proteomes" id="UP001224890"/>
    </source>
</evidence>
<dbReference type="GO" id="GO:0004721">
    <property type="term" value="F:phosphoprotein phosphatase activity"/>
    <property type="evidence" value="ECO:0007669"/>
    <property type="project" value="InterPro"/>
</dbReference>
<dbReference type="PANTHER" id="PTHR31126:SF73">
    <property type="entry name" value="TYROSINE SPECIFIC PROTEIN PHOSPHATASES DOMAIN-CONTAINING PROTEIN"/>
    <property type="match status" value="1"/>
</dbReference>
<dbReference type="InterPro" id="IPR026893">
    <property type="entry name" value="Tyr/Ser_Pase_IphP-type"/>
</dbReference>
<keyword evidence="2" id="KW-1185">Reference proteome</keyword>
<dbReference type="RefSeq" id="XP_060432525.1">
    <property type="nucleotide sequence ID" value="XM_060579115.1"/>
</dbReference>
<dbReference type="GeneID" id="85463641"/>
<dbReference type="SUPFAM" id="SSF52799">
    <property type="entry name" value="(Phosphotyrosine protein) phosphatases II"/>
    <property type="match status" value="1"/>
</dbReference>
<comment type="caution">
    <text evidence="1">The sequence shown here is derived from an EMBL/GenBank/DDBJ whole genome shotgun (WGS) entry which is preliminary data.</text>
</comment>
<protein>
    <submittedName>
        <fullName evidence="1">Protein-tyrosine phosphatase-like protein</fullName>
    </submittedName>
</protein>
<dbReference type="Pfam" id="PF13350">
    <property type="entry name" value="Y_phosphatase3"/>
    <property type="match status" value="1"/>
</dbReference>
<dbReference type="InterPro" id="IPR016130">
    <property type="entry name" value="Tyr_Pase_AS"/>
</dbReference>
<organism evidence="1 2">
    <name type="scientific">Colletotrichum godetiae</name>
    <dbReference type="NCBI Taxonomy" id="1209918"/>
    <lineage>
        <taxon>Eukaryota</taxon>
        <taxon>Fungi</taxon>
        <taxon>Dikarya</taxon>
        <taxon>Ascomycota</taxon>
        <taxon>Pezizomycotina</taxon>
        <taxon>Sordariomycetes</taxon>
        <taxon>Hypocreomycetidae</taxon>
        <taxon>Glomerellales</taxon>
        <taxon>Glomerellaceae</taxon>
        <taxon>Colletotrichum</taxon>
        <taxon>Colletotrichum acutatum species complex</taxon>
    </lineage>
</organism>
<proteinExistence type="predicted"/>
<dbReference type="AlphaFoldDB" id="A0AAJ0AR40"/>
<dbReference type="PANTHER" id="PTHR31126">
    <property type="entry name" value="TYROSINE-PROTEIN PHOSPHATASE"/>
    <property type="match status" value="1"/>
</dbReference>
<dbReference type="PROSITE" id="PS00383">
    <property type="entry name" value="TYR_PHOSPHATASE_1"/>
    <property type="match status" value="1"/>
</dbReference>
<dbReference type="InterPro" id="IPR029021">
    <property type="entry name" value="Prot-tyrosine_phosphatase-like"/>
</dbReference>
<dbReference type="Proteomes" id="UP001224890">
    <property type="component" value="Unassembled WGS sequence"/>
</dbReference>
<evidence type="ECO:0000313" key="1">
    <source>
        <dbReference type="EMBL" id="KAK1688830.1"/>
    </source>
</evidence>
<dbReference type="EMBL" id="JAHMHR010000010">
    <property type="protein sequence ID" value="KAK1688830.1"/>
    <property type="molecule type" value="Genomic_DNA"/>
</dbReference>
<name>A0AAJ0AR40_9PEZI</name>
<accession>A0AAJ0AR40</accession>
<reference evidence="1" key="1">
    <citation type="submission" date="2021-06" db="EMBL/GenBank/DDBJ databases">
        <title>Comparative genomics, transcriptomics and evolutionary studies reveal genomic signatures of adaptation to plant cell wall in hemibiotrophic fungi.</title>
        <authorList>
            <consortium name="DOE Joint Genome Institute"/>
            <person name="Baroncelli R."/>
            <person name="Diaz J.F."/>
            <person name="Benocci T."/>
            <person name="Peng M."/>
            <person name="Battaglia E."/>
            <person name="Haridas S."/>
            <person name="Andreopoulos W."/>
            <person name="Labutti K."/>
            <person name="Pangilinan J."/>
            <person name="Floch G.L."/>
            <person name="Makela M.R."/>
            <person name="Henrissat B."/>
            <person name="Grigoriev I.V."/>
            <person name="Crouch J.A."/>
            <person name="De Vries R.P."/>
            <person name="Sukno S.A."/>
            <person name="Thon M.R."/>
        </authorList>
    </citation>
    <scope>NUCLEOTIDE SEQUENCE</scope>
    <source>
        <strain evidence="1">CBS 193.32</strain>
    </source>
</reference>
<dbReference type="Gene3D" id="3.90.190.10">
    <property type="entry name" value="Protein tyrosine phosphatase superfamily"/>
    <property type="match status" value="1"/>
</dbReference>